<evidence type="ECO:0000256" key="1">
    <source>
        <dbReference type="SAM" id="MobiDB-lite"/>
    </source>
</evidence>
<name>Q09A56_STIAD</name>
<accession>Q09A56</accession>
<protein>
    <submittedName>
        <fullName evidence="2">Uncharacterized protein</fullName>
    </submittedName>
</protein>
<feature type="non-terminal residue" evidence="2">
    <location>
        <position position="104"/>
    </location>
</feature>
<gene>
    <name evidence="2" type="ORF">STIAU_8822</name>
</gene>
<dbReference type="EMBL" id="AAMD01000015">
    <property type="protein sequence ID" value="EAU68562.1"/>
    <property type="molecule type" value="Genomic_DNA"/>
</dbReference>
<evidence type="ECO:0000313" key="3">
    <source>
        <dbReference type="Proteomes" id="UP000032702"/>
    </source>
</evidence>
<feature type="compositionally biased region" description="Basic and acidic residues" evidence="1">
    <location>
        <begin position="1"/>
        <end position="13"/>
    </location>
</feature>
<proteinExistence type="predicted"/>
<sequence>MGDHGRSLPKENPHAPPPEAPYRRDALCLLPARPGRLLHPRGRPRGHPVPGRTAREDKHRRPATPPVPGGPGVHDATRADGGYRDGGAVPAGNPFRPGRRSARL</sequence>
<organism evidence="2 3">
    <name type="scientific">Stigmatella aurantiaca (strain DW4/3-1)</name>
    <dbReference type="NCBI Taxonomy" id="378806"/>
    <lineage>
        <taxon>Bacteria</taxon>
        <taxon>Pseudomonadati</taxon>
        <taxon>Myxococcota</taxon>
        <taxon>Myxococcia</taxon>
        <taxon>Myxococcales</taxon>
        <taxon>Cystobacterineae</taxon>
        <taxon>Archangiaceae</taxon>
        <taxon>Stigmatella</taxon>
    </lineage>
</organism>
<comment type="caution">
    <text evidence="2">The sequence shown here is derived from an EMBL/GenBank/DDBJ whole genome shotgun (WGS) entry which is preliminary data.</text>
</comment>
<dbReference type="AlphaFoldDB" id="Q09A56"/>
<reference evidence="2 3" key="1">
    <citation type="submission" date="2006-04" db="EMBL/GenBank/DDBJ databases">
        <authorList>
            <person name="Nierman W.C."/>
        </authorList>
    </citation>
    <scope>NUCLEOTIDE SEQUENCE [LARGE SCALE GENOMIC DNA]</scope>
    <source>
        <strain evidence="2 3">DW4/3-1</strain>
    </source>
</reference>
<feature type="compositionally biased region" description="Basic residues" evidence="1">
    <location>
        <begin position="36"/>
        <end position="46"/>
    </location>
</feature>
<dbReference type="Proteomes" id="UP000032702">
    <property type="component" value="Unassembled WGS sequence"/>
</dbReference>
<evidence type="ECO:0000313" key="2">
    <source>
        <dbReference type="EMBL" id="EAU68562.1"/>
    </source>
</evidence>
<feature type="region of interest" description="Disordered" evidence="1">
    <location>
        <begin position="1"/>
        <end position="104"/>
    </location>
</feature>